<feature type="domain" description="GmrSD restriction endonucleases C-terminal" evidence="3">
    <location>
        <begin position="460"/>
        <end position="594"/>
    </location>
</feature>
<name>A0A644Y4P9_9ZZZZ</name>
<dbReference type="GO" id="GO:0003677">
    <property type="term" value="F:DNA binding"/>
    <property type="evidence" value="ECO:0007669"/>
    <property type="project" value="InterPro"/>
</dbReference>
<evidence type="ECO:0008006" key="5">
    <source>
        <dbReference type="Google" id="ProtNLM"/>
    </source>
</evidence>
<evidence type="ECO:0000259" key="1">
    <source>
        <dbReference type="Pfam" id="PF03235"/>
    </source>
</evidence>
<evidence type="ECO:0000259" key="3">
    <source>
        <dbReference type="Pfam" id="PF07510"/>
    </source>
</evidence>
<reference evidence="4" key="1">
    <citation type="submission" date="2019-08" db="EMBL/GenBank/DDBJ databases">
        <authorList>
            <person name="Kucharzyk K."/>
            <person name="Murdoch R.W."/>
            <person name="Higgins S."/>
            <person name="Loffler F."/>
        </authorList>
    </citation>
    <scope>NUCLEOTIDE SEQUENCE</scope>
</reference>
<feature type="domain" description="RNA polymerase sigma factor 70 region 1.1" evidence="2">
    <location>
        <begin position="633"/>
        <end position="683"/>
    </location>
</feature>
<dbReference type="PANTHER" id="PTHR35149:SF1">
    <property type="entry name" value="DUF5655 DOMAIN-CONTAINING PROTEIN"/>
    <property type="match status" value="1"/>
</dbReference>
<gene>
    <name evidence="4" type="ORF">SDC9_69371</name>
</gene>
<dbReference type="Pfam" id="PF03979">
    <property type="entry name" value="Sigma70_r1_1"/>
    <property type="match status" value="1"/>
</dbReference>
<comment type="caution">
    <text evidence="4">The sequence shown here is derived from an EMBL/GenBank/DDBJ whole genome shotgun (WGS) entry which is preliminary data.</text>
</comment>
<accession>A0A644Y4P9</accession>
<dbReference type="GO" id="GO:0016987">
    <property type="term" value="F:sigma factor activity"/>
    <property type="evidence" value="ECO:0007669"/>
    <property type="project" value="InterPro"/>
</dbReference>
<dbReference type="InterPro" id="IPR042189">
    <property type="entry name" value="RNA_pol_sigma_70_r1_1_sf"/>
</dbReference>
<dbReference type="CDD" id="cd16387">
    <property type="entry name" value="ParB_N_Srx"/>
    <property type="match status" value="1"/>
</dbReference>
<dbReference type="EMBL" id="VSSQ01003915">
    <property type="protein sequence ID" value="MPM22911.1"/>
    <property type="molecule type" value="Genomic_DNA"/>
</dbReference>
<dbReference type="PANTHER" id="PTHR35149">
    <property type="entry name" value="SLL5132 PROTEIN"/>
    <property type="match status" value="1"/>
</dbReference>
<dbReference type="Gene3D" id="1.10.220.120">
    <property type="entry name" value="Sigma-70 factor, region 1.1"/>
    <property type="match status" value="1"/>
</dbReference>
<dbReference type="Pfam" id="PF03235">
    <property type="entry name" value="GmrSD_N"/>
    <property type="match status" value="1"/>
</dbReference>
<evidence type="ECO:0000313" key="4">
    <source>
        <dbReference type="EMBL" id="MPM22911.1"/>
    </source>
</evidence>
<evidence type="ECO:0000259" key="2">
    <source>
        <dbReference type="Pfam" id="PF03979"/>
    </source>
</evidence>
<dbReference type="Pfam" id="PF07510">
    <property type="entry name" value="GmrSD_C"/>
    <property type="match status" value="1"/>
</dbReference>
<sequence length="691" mass="82108">MGENIKEIKVSELFISVKYEIPIYQRNYAWQKEQIEQLIDDINDMEEMYFLGNLIVNKKDIDTYEVIDGQQRLTTLYLLQKYLKMNISKESLYFEAREKSNKTLLIIGDEIDNNLYDLESYEINNGYKIIKDYFNTKINTEEDIIDFKQKLDNVKLIRIQVPQNIDLNHYFEIMNTRGEQLQYHEIAKARLLSMLATDEDKKIGALIWDACADMNSYVQMNFDTKIRKNLFSNKWDKLCSSIDSFDEIREKVNIEKSDIRTNESKTLLEILEDKKVTHSIKQDEYKENERFESIISFPNFILQVNKAIYFNKDENESMLDDKKFLENMQRNWESKQTSEEFLYNLLKCRVLFDKYIIKREFISEYKDRGKWSLQRLESYNDNKNLKPIYRQTFDGDSDSNKMIRTLQSCLRVTYTSPKTMHWISLVLSKLINNEDTNILHTLENYCRDKIKSSDYKSSKGFSIERIVFTYLDYLLYKKGYSYKNVDLIKDSIKNEWEFQFRNSIEHFYPQNPLDENYYEIWGRDDLDSFGNLALITTSGNSKFSNLPPEGKINSYKDVIKQSLKLIIMKEMILENGGKWSKEISEKHKKEMFKIIDEDIDDLESKDCEYFEEIGSEKKVGVLLRHNLKRITAKGLIERGKIKGFLSLSEIMEAFSETELDKEQIELLDETLGNLGIQLIENLNYDEENFDL</sequence>
<dbReference type="InterPro" id="IPR011089">
    <property type="entry name" value="GmrSD_C"/>
</dbReference>
<proteinExistence type="predicted"/>
<protein>
    <recommendedName>
        <fullName evidence="5">DUF262 domain-containing protein</fullName>
    </recommendedName>
</protein>
<dbReference type="InterPro" id="IPR004919">
    <property type="entry name" value="GmrSD_N"/>
</dbReference>
<feature type="domain" description="GmrSD restriction endonucleases N-terminal" evidence="1">
    <location>
        <begin position="11"/>
        <end position="191"/>
    </location>
</feature>
<dbReference type="AlphaFoldDB" id="A0A644Y4P9"/>
<dbReference type="InterPro" id="IPR007127">
    <property type="entry name" value="RNA_pol_sigma_70_r1_1"/>
</dbReference>
<organism evidence="4">
    <name type="scientific">bioreactor metagenome</name>
    <dbReference type="NCBI Taxonomy" id="1076179"/>
    <lineage>
        <taxon>unclassified sequences</taxon>
        <taxon>metagenomes</taxon>
        <taxon>ecological metagenomes</taxon>
    </lineage>
</organism>